<comment type="caution">
    <text evidence="2">The sequence shown here is derived from an EMBL/GenBank/DDBJ whole genome shotgun (WGS) entry which is preliminary data.</text>
</comment>
<evidence type="ECO:0000313" key="3">
    <source>
        <dbReference type="EMBL" id="CAL4771748.1"/>
    </source>
</evidence>
<gene>
    <name evidence="2" type="ORF">C1SCF055_LOCUS11970</name>
</gene>
<feature type="compositionally biased region" description="Polar residues" evidence="1">
    <location>
        <begin position="476"/>
        <end position="487"/>
    </location>
</feature>
<dbReference type="EMBL" id="CAMXCT020000890">
    <property type="protein sequence ID" value="CAL1137811.1"/>
    <property type="molecule type" value="Genomic_DNA"/>
</dbReference>
<proteinExistence type="predicted"/>
<reference evidence="3 4" key="2">
    <citation type="submission" date="2024-05" db="EMBL/GenBank/DDBJ databases">
        <authorList>
            <person name="Chen Y."/>
            <person name="Shah S."/>
            <person name="Dougan E. K."/>
            <person name="Thang M."/>
            <person name="Chan C."/>
        </authorList>
    </citation>
    <scope>NUCLEOTIDE SEQUENCE [LARGE SCALE GENOMIC DNA]</scope>
</reference>
<feature type="region of interest" description="Disordered" evidence="1">
    <location>
        <begin position="475"/>
        <end position="503"/>
    </location>
</feature>
<sequence>METSSPAAAARPKTSGTTSGPMTLPTIPLSTHELRVRWTQADDHSLNRILGYFRLNTPNCEVNEFIIPIELDADHNTVPPLDRWNGLVVPWDHDLSPLKYIMFLVCDRILYDQIRAYAIRAMDGLLDLRCGSSQRSAGYTAKMVLALTPPADLIYRVGTLATEAEHLAAQVNDLRDEIRHLKLQVGMRDLRLHQLRDTLGIVVESLCAMDPSLIPLFPGLSVPPGQLVDPVDAPDGLIDAELHEDCEGFGEEPLSTAGEMASSAGVSLQDTGSDTSRILLSSGDHAAWFAHSLLTNVDLVSTKLPWEQGIFAELLNDGDGLPDIVPKIEISNQGQHNDLAMALEACRAEVSEAAQPHMAAGESAIYPAFVKSITDKDYATKRTSLMDAAIKFLPDAPGRDFFPTFPPTPPIQRHVMSQGELGPVEVECKQEDHPSEVVEGEIIVSSDESDSSSSSDAESSASSAIEVSFILMPLPSRSTPKTETKPSPSFPKAKPHAGPRSTPKQLCQTMLQTLSEWSALAKDLQKEERNIHAALPDHARVILQGKRILLWKTLLERYNYDDMEVVDELLKGVDLVGSVGQVPSMTSAFKPATKSVGELREGAKASRDATLAGMRSFPEHKQTVIFEAELIAVIVAVKLWKNDLLDRPVVIFVDNNSARDVAVSGSARTVTPLKLVNLLLTLEDELSIIPWYARVPSKSNPADEPSRSDKEIESLGQRAVKSEVEAAVQFILSCIN</sequence>
<keyword evidence="4" id="KW-1185">Reference proteome</keyword>
<evidence type="ECO:0000256" key="1">
    <source>
        <dbReference type="SAM" id="MobiDB-lite"/>
    </source>
</evidence>
<organism evidence="2">
    <name type="scientific">Cladocopium goreaui</name>
    <dbReference type="NCBI Taxonomy" id="2562237"/>
    <lineage>
        <taxon>Eukaryota</taxon>
        <taxon>Sar</taxon>
        <taxon>Alveolata</taxon>
        <taxon>Dinophyceae</taxon>
        <taxon>Suessiales</taxon>
        <taxon>Symbiodiniaceae</taxon>
        <taxon>Cladocopium</taxon>
    </lineage>
</organism>
<dbReference type="AlphaFoldDB" id="A0A9P1C3M9"/>
<evidence type="ECO:0000313" key="2">
    <source>
        <dbReference type="EMBL" id="CAI3984436.1"/>
    </source>
</evidence>
<evidence type="ECO:0000313" key="4">
    <source>
        <dbReference type="Proteomes" id="UP001152797"/>
    </source>
</evidence>
<dbReference type="EMBL" id="CAMXCT010000890">
    <property type="protein sequence ID" value="CAI3984436.1"/>
    <property type="molecule type" value="Genomic_DNA"/>
</dbReference>
<dbReference type="EMBL" id="CAMXCT030000890">
    <property type="protein sequence ID" value="CAL4771748.1"/>
    <property type="molecule type" value="Genomic_DNA"/>
</dbReference>
<name>A0A9P1C3M9_9DINO</name>
<accession>A0A9P1C3M9</accession>
<feature type="region of interest" description="Disordered" evidence="1">
    <location>
        <begin position="1"/>
        <end position="26"/>
    </location>
</feature>
<protein>
    <submittedName>
        <fullName evidence="2">Uncharacterized protein</fullName>
    </submittedName>
</protein>
<dbReference type="Proteomes" id="UP001152797">
    <property type="component" value="Unassembled WGS sequence"/>
</dbReference>
<reference evidence="2" key="1">
    <citation type="submission" date="2022-10" db="EMBL/GenBank/DDBJ databases">
        <authorList>
            <person name="Chen Y."/>
            <person name="Dougan E. K."/>
            <person name="Chan C."/>
            <person name="Rhodes N."/>
            <person name="Thang M."/>
        </authorList>
    </citation>
    <scope>NUCLEOTIDE SEQUENCE</scope>
</reference>